<evidence type="ECO:0000256" key="2">
    <source>
        <dbReference type="SAM" id="SignalP"/>
    </source>
</evidence>
<keyword evidence="1" id="KW-0175">Coiled coil</keyword>
<proteinExistence type="predicted"/>
<protein>
    <submittedName>
        <fullName evidence="3">Uncharacterized protein</fullName>
    </submittedName>
</protein>
<dbReference type="Gene3D" id="1.20.1270.70">
    <property type="entry name" value="Designed single chain three-helix bundle"/>
    <property type="match status" value="1"/>
</dbReference>
<keyword evidence="2" id="KW-0732">Signal</keyword>
<feature type="coiled-coil region" evidence="1">
    <location>
        <begin position="61"/>
        <end position="88"/>
    </location>
</feature>
<keyword evidence="4" id="KW-1185">Reference proteome</keyword>
<accession>A0ABS0YX64</accession>
<reference evidence="3 4" key="1">
    <citation type="submission" date="2020-12" db="EMBL/GenBank/DDBJ databases">
        <title>Geomonas sp. Red259, isolated from paddy soil.</title>
        <authorList>
            <person name="Xu Z."/>
            <person name="Zhang Z."/>
            <person name="Masuda Y."/>
            <person name="Itoh H."/>
            <person name="Senoo K."/>
        </authorList>
    </citation>
    <scope>NUCLEOTIDE SEQUENCE [LARGE SCALE GENOMIC DNA]</scope>
    <source>
        <strain evidence="3 4">Red259</strain>
    </source>
</reference>
<organism evidence="3 4">
    <name type="scientific">Geomonas propionica</name>
    <dbReference type="NCBI Taxonomy" id="2798582"/>
    <lineage>
        <taxon>Bacteria</taxon>
        <taxon>Pseudomonadati</taxon>
        <taxon>Thermodesulfobacteriota</taxon>
        <taxon>Desulfuromonadia</taxon>
        <taxon>Geobacterales</taxon>
        <taxon>Geobacteraceae</taxon>
        <taxon>Geomonas</taxon>
    </lineage>
</organism>
<dbReference type="Proteomes" id="UP000641025">
    <property type="component" value="Unassembled WGS sequence"/>
</dbReference>
<dbReference type="EMBL" id="JAEMHK010000020">
    <property type="protein sequence ID" value="MBJ6802575.1"/>
    <property type="molecule type" value="Genomic_DNA"/>
</dbReference>
<sequence>MKRLAVVLVAVGLFVAMPAFAAEHEGMKMDTDEGVRECALQAESIQKKINRIQGEIKQGSKKYTAEELKQLQNKLKEANEVLDTITRQ</sequence>
<name>A0ABS0YX64_9BACT</name>
<evidence type="ECO:0000313" key="4">
    <source>
        <dbReference type="Proteomes" id="UP000641025"/>
    </source>
</evidence>
<evidence type="ECO:0000313" key="3">
    <source>
        <dbReference type="EMBL" id="MBJ6802575.1"/>
    </source>
</evidence>
<comment type="caution">
    <text evidence="3">The sequence shown here is derived from an EMBL/GenBank/DDBJ whole genome shotgun (WGS) entry which is preliminary data.</text>
</comment>
<evidence type="ECO:0000256" key="1">
    <source>
        <dbReference type="SAM" id="Coils"/>
    </source>
</evidence>
<feature type="signal peptide" evidence="2">
    <location>
        <begin position="1"/>
        <end position="21"/>
    </location>
</feature>
<gene>
    <name evidence="3" type="ORF">JFN90_20800</name>
</gene>
<feature type="chain" id="PRO_5046070116" evidence="2">
    <location>
        <begin position="22"/>
        <end position="88"/>
    </location>
</feature>
<dbReference type="RefSeq" id="WP_199397037.1">
    <property type="nucleotide sequence ID" value="NZ_JAEMHK010000020.1"/>
</dbReference>